<dbReference type="InterPro" id="IPR039621">
    <property type="entry name" value="BG1-like"/>
</dbReference>
<protein>
    <submittedName>
        <fullName evidence="9">Corepressor interacting with RBPJ 1-like</fullName>
    </submittedName>
</protein>
<feature type="region of interest" description="Disordered" evidence="8">
    <location>
        <begin position="1"/>
        <end position="20"/>
    </location>
</feature>
<evidence type="ECO:0000256" key="1">
    <source>
        <dbReference type="ARBA" id="ARBA00002281"/>
    </source>
</evidence>
<reference evidence="9 10" key="1">
    <citation type="journal article" date="2020" name="Nat. Commun.">
        <title>Genome of Tripterygium wilfordii and identification of cytochrome P450 involved in triptolide biosynthesis.</title>
        <authorList>
            <person name="Tu L."/>
            <person name="Su P."/>
            <person name="Zhang Z."/>
            <person name="Gao L."/>
            <person name="Wang J."/>
            <person name="Hu T."/>
            <person name="Zhou J."/>
            <person name="Zhang Y."/>
            <person name="Zhao Y."/>
            <person name="Liu Y."/>
            <person name="Song Y."/>
            <person name="Tong Y."/>
            <person name="Lu Y."/>
            <person name="Yang J."/>
            <person name="Xu C."/>
            <person name="Jia M."/>
            <person name="Peters R.J."/>
            <person name="Huang L."/>
            <person name="Gao W."/>
        </authorList>
    </citation>
    <scope>NUCLEOTIDE SEQUENCE [LARGE SCALE GENOMIC DNA]</scope>
    <source>
        <strain evidence="10">cv. XIE 37</strain>
        <tissue evidence="9">Leaf</tissue>
    </source>
</reference>
<dbReference type="PANTHER" id="PTHR33541:SF31">
    <property type="entry name" value="PROTEIN BIG GRAIN 1-LIKE A"/>
    <property type="match status" value="1"/>
</dbReference>
<accession>A0A7J7BWU2</accession>
<dbReference type="EMBL" id="JAAARO010000023">
    <property type="protein sequence ID" value="KAF5726087.1"/>
    <property type="molecule type" value="Genomic_DNA"/>
</dbReference>
<feature type="region of interest" description="Disordered" evidence="8">
    <location>
        <begin position="113"/>
        <end position="132"/>
    </location>
</feature>
<dbReference type="OrthoDB" id="680041at2759"/>
<evidence type="ECO:0000313" key="9">
    <source>
        <dbReference type="EMBL" id="KAF5726087.1"/>
    </source>
</evidence>
<dbReference type="GO" id="GO:0005886">
    <property type="term" value="C:plasma membrane"/>
    <property type="evidence" value="ECO:0007669"/>
    <property type="project" value="UniProtKB-SubCell"/>
</dbReference>
<feature type="compositionally biased region" description="Basic and acidic residues" evidence="8">
    <location>
        <begin position="139"/>
        <end position="150"/>
    </location>
</feature>
<sequence length="378" mass="41975">MSKRDNMSKSHRRRTPSFSSSLLDSIYRSIDGESNGQVEEGDREFSTLCREKITVKKASAICAEDRKRSNLGRAIMIESWMEKRSTNCGSVVYNYASSSSDSSSGGGVLSSSEAGSSYCQRKSRSSSSSAQRMQIENRMNGDNKQTKQQHEGGGGFTKTKLRALKIYGELKKVKQPISPGGRISSFLHSIFNSGSAKKVKMCSVEAAMEDVGFDDDHCKPKSTCSSTTSFSRSCLSKTPSKLSGNGTKRSVRFYPVSVIVGEDCRPCGHKCIYEDDPSLMPKIVKSSAVKEEILTKGRDYLTSYQKKTVNELDLRRFDNYIEDEEEEDDDDDDAESCSSSDLFELDHLIGIGRYREELPVYETTNLKTNQAIANGFIL</sequence>
<comment type="subcellular location">
    <subcellularLocation>
        <location evidence="2">Cell membrane</location>
    </subcellularLocation>
</comment>
<comment type="caution">
    <text evidence="9">The sequence shown here is derived from an EMBL/GenBank/DDBJ whole genome shotgun (WGS) entry which is preliminary data.</text>
</comment>
<organism evidence="9 10">
    <name type="scientific">Tripterygium wilfordii</name>
    <name type="common">Thunder God vine</name>
    <dbReference type="NCBI Taxonomy" id="458696"/>
    <lineage>
        <taxon>Eukaryota</taxon>
        <taxon>Viridiplantae</taxon>
        <taxon>Streptophyta</taxon>
        <taxon>Embryophyta</taxon>
        <taxon>Tracheophyta</taxon>
        <taxon>Spermatophyta</taxon>
        <taxon>Magnoliopsida</taxon>
        <taxon>eudicotyledons</taxon>
        <taxon>Gunneridae</taxon>
        <taxon>Pentapetalae</taxon>
        <taxon>rosids</taxon>
        <taxon>fabids</taxon>
        <taxon>Celastrales</taxon>
        <taxon>Celastraceae</taxon>
        <taxon>Tripterygium</taxon>
    </lineage>
</organism>
<dbReference type="Proteomes" id="UP000593562">
    <property type="component" value="Unassembled WGS sequence"/>
</dbReference>
<evidence type="ECO:0000256" key="8">
    <source>
        <dbReference type="SAM" id="MobiDB-lite"/>
    </source>
</evidence>
<dbReference type="PANTHER" id="PTHR33541">
    <property type="entry name" value="PROTEIN BIG GRAIN 1-LIKE A-RELATED"/>
    <property type="match status" value="1"/>
</dbReference>
<comment type="similarity">
    <text evidence="3">Belongs to the BIG GRAIN 1 (BG1) plant protein family.</text>
</comment>
<evidence type="ECO:0000256" key="6">
    <source>
        <dbReference type="ARBA" id="ARBA00023136"/>
    </source>
</evidence>
<keyword evidence="4" id="KW-0813">Transport</keyword>
<dbReference type="GO" id="GO:0009734">
    <property type="term" value="P:auxin-activated signaling pathway"/>
    <property type="evidence" value="ECO:0007669"/>
    <property type="project" value="UniProtKB-KW"/>
</dbReference>
<keyword evidence="6" id="KW-0472">Membrane</keyword>
<evidence type="ECO:0000256" key="2">
    <source>
        <dbReference type="ARBA" id="ARBA00004236"/>
    </source>
</evidence>
<dbReference type="AlphaFoldDB" id="A0A7J7BWU2"/>
<evidence type="ECO:0000256" key="5">
    <source>
        <dbReference type="ARBA" id="ARBA00022475"/>
    </source>
</evidence>
<keyword evidence="7" id="KW-0927">Auxin signaling pathway</keyword>
<evidence type="ECO:0000256" key="4">
    <source>
        <dbReference type="ARBA" id="ARBA00022448"/>
    </source>
</evidence>
<keyword evidence="10" id="KW-1185">Reference proteome</keyword>
<feature type="region of interest" description="Disordered" evidence="8">
    <location>
        <begin position="137"/>
        <end position="156"/>
    </location>
</feature>
<name>A0A7J7BWU2_TRIWF</name>
<evidence type="ECO:0000256" key="3">
    <source>
        <dbReference type="ARBA" id="ARBA00010067"/>
    </source>
</evidence>
<proteinExistence type="inferred from homology"/>
<evidence type="ECO:0000313" key="10">
    <source>
        <dbReference type="Proteomes" id="UP000593562"/>
    </source>
</evidence>
<comment type="function">
    <text evidence="1">Involved in auxin transport. Regulator of the auxin signaling pathway.</text>
</comment>
<dbReference type="InParanoid" id="A0A7J7BWU2"/>
<keyword evidence="5" id="KW-1003">Cell membrane</keyword>
<gene>
    <name evidence="9" type="ORF">HS088_TW23G00828</name>
</gene>
<evidence type="ECO:0000256" key="7">
    <source>
        <dbReference type="ARBA" id="ARBA00023294"/>
    </source>
</evidence>